<reference evidence="2 3" key="1">
    <citation type="submission" date="2021-01" db="EMBL/GenBank/DDBJ databases">
        <title>FDA dAtabase for Regulatory Grade micrObial Sequences (FDA-ARGOS): Supporting development and validation of Infectious Disease Dx tests.</title>
        <authorList>
            <person name="Sproer C."/>
            <person name="Gronow S."/>
            <person name="Severitt S."/>
            <person name="Schroder I."/>
            <person name="Tallon L."/>
            <person name="Sadzewicz L."/>
            <person name="Zhao X."/>
            <person name="Boylan J."/>
            <person name="Ott S."/>
            <person name="Bowen H."/>
            <person name="Vavikolanu K."/>
            <person name="Mehta A."/>
            <person name="Aluvathingal J."/>
            <person name="Nadendla S."/>
            <person name="Lowell S."/>
            <person name="Myers T."/>
            <person name="Yan Y."/>
            <person name="Sichtig H."/>
        </authorList>
    </citation>
    <scope>NUCLEOTIDE SEQUENCE [LARGE SCALE GENOMIC DNA]</scope>
    <source>
        <strain evidence="2 3">FDAARGOS_1131</strain>
    </source>
</reference>
<organism evidence="2 3">
    <name type="scientific">Myroides odoratus</name>
    <name type="common">Flavobacterium odoratum</name>
    <dbReference type="NCBI Taxonomy" id="256"/>
    <lineage>
        <taxon>Bacteria</taxon>
        <taxon>Pseudomonadati</taxon>
        <taxon>Bacteroidota</taxon>
        <taxon>Flavobacteriia</taxon>
        <taxon>Flavobacteriales</taxon>
        <taxon>Flavobacteriaceae</taxon>
        <taxon>Myroides</taxon>
    </lineage>
</organism>
<evidence type="ECO:0000313" key="2">
    <source>
        <dbReference type="EMBL" id="QQU01777.1"/>
    </source>
</evidence>
<dbReference type="AlphaFoldDB" id="A0A9Q6Z7H6"/>
<feature type="compositionally biased region" description="Basic and acidic residues" evidence="1">
    <location>
        <begin position="11"/>
        <end position="20"/>
    </location>
</feature>
<gene>
    <name evidence="2" type="ORF">I6I88_08565</name>
</gene>
<sequence length="54" mass="6282">MLKSNLGFSQEPKRLSKENGDIQENSSLYLKEIEKSKKDILEKFMQDFSTVTID</sequence>
<dbReference type="RefSeq" id="WP_155522608.1">
    <property type="nucleotide sequence ID" value="NZ_CP068108.1"/>
</dbReference>
<feature type="region of interest" description="Disordered" evidence="1">
    <location>
        <begin position="1"/>
        <end position="21"/>
    </location>
</feature>
<evidence type="ECO:0000313" key="3">
    <source>
        <dbReference type="Proteomes" id="UP000596202"/>
    </source>
</evidence>
<proteinExistence type="predicted"/>
<protein>
    <submittedName>
        <fullName evidence="2">Uncharacterized protein</fullName>
    </submittedName>
</protein>
<accession>A0A9Q6Z7H6</accession>
<dbReference type="GeneID" id="93527706"/>
<dbReference type="EMBL" id="CP068108">
    <property type="protein sequence ID" value="QQU01777.1"/>
    <property type="molecule type" value="Genomic_DNA"/>
</dbReference>
<dbReference type="Proteomes" id="UP000596202">
    <property type="component" value="Chromosome"/>
</dbReference>
<evidence type="ECO:0000256" key="1">
    <source>
        <dbReference type="SAM" id="MobiDB-lite"/>
    </source>
</evidence>
<name>A0A9Q6Z7H6_MYROD</name>